<evidence type="ECO:0000256" key="1">
    <source>
        <dbReference type="SAM" id="MobiDB-lite"/>
    </source>
</evidence>
<name>A0A6G9YPI7_9NOCA</name>
<protein>
    <recommendedName>
        <fullName evidence="2">4Fe-4S Wbl-type domain-containing protein</fullName>
    </recommendedName>
</protein>
<proteinExistence type="predicted"/>
<dbReference type="AlphaFoldDB" id="A0A6G9YPI7"/>
<sequence>MSFTPTPRPIGNTIAPEQLSTTRTRSIARPTCADTPDNWDLDVGNPESWREAVLSCRACPLLGQCGRLAQSLIARGDAPRAMIWAGIAYDNAGRVVEDLDRHRVAPADRKRPLRIIHTGVRPVRGEASMAAPRRHIVLGRPLEPAGG</sequence>
<evidence type="ECO:0000313" key="3">
    <source>
        <dbReference type="EMBL" id="QIS15112.1"/>
    </source>
</evidence>
<reference evidence="3 4" key="1">
    <citation type="journal article" date="2019" name="ACS Chem. Biol.">
        <title>Identification and Mobilization of a Cryptic Antibiotic Biosynthesis Gene Locus from a Human-Pathogenic Nocardia Isolate.</title>
        <authorList>
            <person name="Herisse M."/>
            <person name="Ishida K."/>
            <person name="Porter J.L."/>
            <person name="Howden B."/>
            <person name="Hertweck C."/>
            <person name="Stinear T.P."/>
            <person name="Pidot S.J."/>
        </authorList>
    </citation>
    <scope>NUCLEOTIDE SEQUENCE [LARGE SCALE GENOMIC DNA]</scope>
    <source>
        <strain evidence="3 4">AUSMDU00012717</strain>
    </source>
</reference>
<dbReference type="InterPro" id="IPR034768">
    <property type="entry name" value="4FE4S_WBL"/>
</dbReference>
<organism evidence="3 4">
    <name type="scientific">Nocardia arthritidis</name>
    <dbReference type="NCBI Taxonomy" id="228602"/>
    <lineage>
        <taxon>Bacteria</taxon>
        <taxon>Bacillati</taxon>
        <taxon>Actinomycetota</taxon>
        <taxon>Actinomycetes</taxon>
        <taxon>Mycobacteriales</taxon>
        <taxon>Nocardiaceae</taxon>
        <taxon>Nocardia</taxon>
    </lineage>
</organism>
<keyword evidence="4" id="KW-1185">Reference proteome</keyword>
<accession>A0A6G9YPI7</accession>
<feature type="region of interest" description="Disordered" evidence="1">
    <location>
        <begin position="1"/>
        <end position="25"/>
    </location>
</feature>
<dbReference type="KEGG" id="nah:F5544_36415"/>
<feature type="domain" description="4Fe-4S Wbl-type" evidence="2">
    <location>
        <begin position="31"/>
        <end position="94"/>
    </location>
</feature>
<evidence type="ECO:0000313" key="4">
    <source>
        <dbReference type="Proteomes" id="UP000503540"/>
    </source>
</evidence>
<dbReference type="Proteomes" id="UP000503540">
    <property type="component" value="Chromosome"/>
</dbReference>
<evidence type="ECO:0000259" key="2">
    <source>
        <dbReference type="PROSITE" id="PS51674"/>
    </source>
</evidence>
<dbReference type="EMBL" id="CP046172">
    <property type="protein sequence ID" value="QIS15112.1"/>
    <property type="molecule type" value="Genomic_DNA"/>
</dbReference>
<dbReference type="PROSITE" id="PS51674">
    <property type="entry name" value="4FE4S_WBL"/>
    <property type="match status" value="1"/>
</dbReference>
<gene>
    <name evidence="3" type="ORF">F5544_36415</name>
</gene>
<dbReference type="RefSeq" id="WP_167477417.1">
    <property type="nucleotide sequence ID" value="NZ_CP046172.1"/>
</dbReference>